<evidence type="ECO:0000259" key="5">
    <source>
        <dbReference type="Pfam" id="PF13271"/>
    </source>
</evidence>
<dbReference type="Gene3D" id="2.130.10.10">
    <property type="entry name" value="YVTN repeat-like/Quinoprotein amine dehydrogenase"/>
    <property type="match status" value="4"/>
</dbReference>
<sequence>MVRRWRNVRVFISSTFRDTHFERDALTRLIFPELRQWCEERYLHVTEVDLRWGVTQEESAAGKAIEICLDEIDRSDIFLCLVGSRYGWVPDQYEVGTESRFVWVTEQEGLSITELEIMRGALNSQDTLAENVSHALFYFRNEDFLEKLKDTPKQLCEFTDGHTVYKSGELVYVPNEEKQTKLQALKQRIRDEATHKTNAIKTVIHEDYPSLYHTEERLSETNESAMRQFCAMILTDLKRAIDERYPITLRNDESNVEEVALENTYHQAYMDFRLSQYLARDAIVSQVVDFARREVVLDKMPLLVFGESGVGKSSVLAKVCEILQAEQAQHENPACNTNGSSSDANDTSPLSAPLQKVSATKETSSTGRSDVAGLAAQLGASSLSQGKSPGGQLARPSGLLAKGQKKAQGARTKPSVLIRFFAGASPGSLHIHTMLRILVQELRRCVKKYRPKKRVDQLWTLLRTSLFVGNSMTLAGRLKDKDSSASMRRSGKRHHYKILSDVPSTYGQLVEEFRRLLVEACEYTRLVLVLDNLDHLEPSSPFSDSGVDYRPRPLGVDASGSANFLFPEFNQFEQFEQRSFLESFQLHFRQHLKLHVPRLSREEAEVLICARLGQYGKKLSKTQMGILLNKASSGNPTWIVIACEELRVFNLYEKVTERILELAEDLQSLLDQMISRLELDHGPRFVRDALSILLCSRDGLFENEIVGILGVPLSSWSQLYYSIKPLLTNHTRSGDELISFSHYNFSLAILKRYFATSAYLTPEEVSLLPMRSPQAIPIHARLSKFFHESAFDANGAYNSENGRALSCLPYHLLHGRLFRTLEATLTDLEFVEALLTAGAGFSWIDDLASSCVAFELKLALQTAEANAPGLGLEAETRMGLGFGLLSPQSPSQTPRHLVPPTPKRNGQFQSASLTRSQSGLSAQNQQQQASSATAAGATLAGAGVQASQQASHLQQQQQLQQQNAEDLVEEEMIDRVRDYYAFAQRYTPELSGNPALVFQYAANLPDTNAASIAASKLWASETSRRPWLRWVNKIQEQGPCLVTLSGHTAPVLFVDISKDGKRVVSASEDCTIRVWIAATGESDFVLVGHKEAVTCAVISPDNPDVIVSTSRDGTARVWVKGVCALKFERHGRTPVLCCCISDCGRFVCTGDQSGALKIWEIFSEGECLHEFRFFPSAITMCRFSSDNEYIFCAGADNTIRGWRFKDGAQYMCKSGEAMCFAPNCADPQQKLMYCLRTSSMRLKIFDAEFVNQSLAQPSQIKAGELKAPAGGTPPGPQVLLREGTTMSLAERRGISGALGTPTRSQTILNTLRGPSSMQGSTASGLTAVSTTSVVGTSSLASKRPLTIQTVREDGSEDENLGAGGLGATPGSFLSSTRSSDGRGDADEDDESLSSEDALNRAVLRRSELARALLKDEEAHLATRCALSSTRRIAVAREDGNVSIFNVDTGEKVSVLHGHVARVNHCVYDSSGRTLVTASNDCSVKIWDPRRARLVANTPHKTKVVRTSFDKNNCLLSVSQEGCVCIWNAPTGVKTTMKSHDSAKDFVRDAGFAKNGEYYMTVSDVLRVATSRANEDQRTWMVPQQNTALWDISPCGRIVLCVETGSTDFHVWSLYSNPPKLLRTVTEAHERKITVCQFSADGALVYTAGNDGRIKVWNAVSLSAEKYSGSQFTTRLDLNQGETARPILILQDEKDLGLASLINSLHESPDGRKLLAISDSPDIKVFHLEAAVERFQTQIVTSLHAHDNRVTCAAWSRHPFTFASASVNGSIKVWASKTLECVSEISAHTSSILDIAFLPDGQRLASISSDKSLAIWNVATGDQVNGMSFPSQPCQLSISFEGRYLAVGTHNGDLRILEVMSETTQFPMVTARRYCNLTIKGKVWENRPKIDCVFCGHRFAINQNLDTLLSADNTSEALADLKFILRCSSCRHVLRATPIKLDRMQSLQRRLGVESRRRLRNFHQGPARAGLHSTSKTDASAGFYDTNLAVMAPFRRKRKVPKLSTSSKKIGIEQEADLMARHVHELKLRTQAKQYKTFHSRKLKPMARRRAPVLSPTSAADPRSARSPRSPRSPRAGSRVPCLNSPLGSPGSAADAGMVSFASGNLGVNGAVPECLEEESSELGAVRSIDADYLLREGCTLRRCATASVALRGPSLVQDRSLSRAVDFRSETHAFSVMHGGLPAPHIPQDAVDSLYSLALAPDFLDFGLVRERSVSTRSLHITNRSSTAIRLKVTTHCEHGDVELAVDKAPNRIIPGLSGSLVVKMTTTAPGVHLRASVRIFTSAGDTYTVPVRAVVASKADAAVVKAAQREKGAVSAAAAAVLLDAVPTRPALPLTPSRMTSPAPKIPNAISSPTDHGRAESNKSFFDDGDNPLSPNDDAAAA</sequence>
<feature type="compositionally biased region" description="Polar residues" evidence="4">
    <location>
        <begin position="904"/>
        <end position="915"/>
    </location>
</feature>
<dbReference type="PROSITE" id="PS50294">
    <property type="entry name" value="WD_REPEATS_REGION"/>
    <property type="match status" value="6"/>
</dbReference>
<feature type="region of interest" description="Disordered" evidence="4">
    <location>
        <begin position="883"/>
        <end position="934"/>
    </location>
</feature>
<evidence type="ECO:0000313" key="6">
    <source>
        <dbReference type="EMBL" id="GBG32246.1"/>
    </source>
</evidence>
<dbReference type="Pfam" id="PF00400">
    <property type="entry name" value="WD40"/>
    <property type="match status" value="8"/>
</dbReference>
<dbReference type="InterPro" id="IPR025139">
    <property type="entry name" value="DUF4062"/>
</dbReference>
<dbReference type="InterPro" id="IPR013783">
    <property type="entry name" value="Ig-like_fold"/>
</dbReference>
<dbReference type="PROSITE" id="PS50082">
    <property type="entry name" value="WD_REPEATS_2"/>
    <property type="match status" value="6"/>
</dbReference>
<feature type="repeat" description="WD" evidence="3">
    <location>
        <begin position="1455"/>
        <end position="1496"/>
    </location>
</feature>
<evidence type="ECO:0000313" key="7">
    <source>
        <dbReference type="Proteomes" id="UP000241890"/>
    </source>
</evidence>
<dbReference type="InterPro" id="IPR001680">
    <property type="entry name" value="WD40_rpt"/>
</dbReference>
<dbReference type="GO" id="GO:0003720">
    <property type="term" value="F:telomerase activity"/>
    <property type="evidence" value="ECO:0007669"/>
    <property type="project" value="TreeGrafter"/>
</dbReference>
<feature type="region of interest" description="Disordered" evidence="4">
    <location>
        <begin position="330"/>
        <end position="368"/>
    </location>
</feature>
<dbReference type="EMBL" id="BEYU01000119">
    <property type="protein sequence ID" value="GBG32246.1"/>
    <property type="molecule type" value="Genomic_DNA"/>
</dbReference>
<dbReference type="Gene3D" id="2.60.40.10">
    <property type="entry name" value="Immunoglobulins"/>
    <property type="match status" value="1"/>
</dbReference>
<gene>
    <name evidence="6" type="ORF">FCC1311_084712</name>
</gene>
<dbReference type="PANTHER" id="PTHR44791">
    <property type="entry name" value="TELOMERASE PROTEIN COMPONENT 1 TEP1"/>
    <property type="match status" value="1"/>
</dbReference>
<dbReference type="PANTHER" id="PTHR44791:SF1">
    <property type="entry name" value="TELOMERASE PROTEIN COMPONENT 1"/>
    <property type="match status" value="1"/>
</dbReference>
<evidence type="ECO:0000256" key="4">
    <source>
        <dbReference type="SAM" id="MobiDB-lite"/>
    </source>
</evidence>
<feature type="region of interest" description="Disordered" evidence="4">
    <location>
        <begin position="2033"/>
        <end position="2088"/>
    </location>
</feature>
<dbReference type="OrthoDB" id="2325716at2759"/>
<feature type="compositionally biased region" description="Polar residues" evidence="4">
    <location>
        <begin position="357"/>
        <end position="368"/>
    </location>
</feature>
<dbReference type="InterPro" id="IPR015943">
    <property type="entry name" value="WD40/YVTN_repeat-like_dom_sf"/>
</dbReference>
<proteinExistence type="predicted"/>
<dbReference type="InterPro" id="IPR052652">
    <property type="entry name" value="Telomerase_Complex_Comp"/>
</dbReference>
<feature type="repeat" description="WD" evidence="3">
    <location>
        <begin position="1742"/>
        <end position="1783"/>
    </location>
</feature>
<dbReference type="InterPro" id="IPR027417">
    <property type="entry name" value="P-loop_NTPase"/>
</dbReference>
<accession>A0A2R5GMX7</accession>
<feature type="compositionally biased region" description="Basic residues" evidence="4">
    <location>
        <begin position="2035"/>
        <end position="2050"/>
    </location>
</feature>
<feature type="region of interest" description="Disordered" evidence="4">
    <location>
        <begin position="382"/>
        <end position="407"/>
    </location>
</feature>
<dbReference type="PROSITE" id="PS00678">
    <property type="entry name" value="WD_REPEATS_1"/>
    <property type="match status" value="1"/>
</dbReference>
<feature type="repeat" description="WD" evidence="3">
    <location>
        <begin position="1784"/>
        <end position="1825"/>
    </location>
</feature>
<dbReference type="GO" id="GO:0005697">
    <property type="term" value="C:telomerase holoenzyme complex"/>
    <property type="evidence" value="ECO:0007669"/>
    <property type="project" value="TreeGrafter"/>
</dbReference>
<feature type="region of interest" description="Disordered" evidence="4">
    <location>
        <begin position="1344"/>
        <end position="1395"/>
    </location>
</feature>
<evidence type="ECO:0000256" key="1">
    <source>
        <dbReference type="ARBA" id="ARBA00022574"/>
    </source>
</evidence>
<dbReference type="SUPFAM" id="SSF50978">
    <property type="entry name" value="WD40 repeat-like"/>
    <property type="match status" value="3"/>
</dbReference>
<feature type="compositionally biased region" description="Polar residues" evidence="4">
    <location>
        <begin position="334"/>
        <end position="350"/>
    </location>
</feature>
<dbReference type="Pfam" id="PF13271">
    <property type="entry name" value="DUF4062"/>
    <property type="match status" value="1"/>
</dbReference>
<feature type="repeat" description="WD" evidence="3">
    <location>
        <begin position="1086"/>
        <end position="1118"/>
    </location>
</feature>
<name>A0A2R5GMX7_9STRA</name>
<dbReference type="CDD" id="cd00200">
    <property type="entry name" value="WD40"/>
    <property type="match status" value="1"/>
</dbReference>
<reference evidence="6 7" key="1">
    <citation type="submission" date="2017-12" db="EMBL/GenBank/DDBJ databases">
        <title>Sequencing, de novo assembly and annotation of complete genome of a new Thraustochytrid species, strain FCC1311.</title>
        <authorList>
            <person name="Sedici K."/>
            <person name="Godart F."/>
            <person name="Aiese Cigliano R."/>
            <person name="Sanseverino W."/>
            <person name="Barakat M."/>
            <person name="Ortet P."/>
            <person name="Marechal E."/>
            <person name="Cagnac O."/>
            <person name="Amato A."/>
        </authorList>
    </citation>
    <scope>NUCLEOTIDE SEQUENCE [LARGE SCALE GENOMIC DNA]</scope>
</reference>
<evidence type="ECO:0000256" key="3">
    <source>
        <dbReference type="PROSITE-ProRule" id="PRU00221"/>
    </source>
</evidence>
<feature type="repeat" description="WD" evidence="3">
    <location>
        <begin position="1044"/>
        <end position="1075"/>
    </location>
</feature>
<feature type="compositionally biased region" description="Low complexity" evidence="4">
    <location>
        <begin position="2054"/>
        <end position="2080"/>
    </location>
</feature>
<dbReference type="InterPro" id="IPR019775">
    <property type="entry name" value="WD40_repeat_CS"/>
</dbReference>
<dbReference type="SUPFAM" id="SSF52540">
    <property type="entry name" value="P-loop containing nucleoside triphosphate hydrolases"/>
    <property type="match status" value="1"/>
</dbReference>
<keyword evidence="2" id="KW-0677">Repeat</keyword>
<dbReference type="Proteomes" id="UP000241890">
    <property type="component" value="Unassembled WGS sequence"/>
</dbReference>
<protein>
    <submittedName>
        <fullName evidence="6">WD repeat-containing protein wdr-5.1</fullName>
    </submittedName>
</protein>
<dbReference type="GO" id="GO:0000722">
    <property type="term" value="P:telomere maintenance via recombination"/>
    <property type="evidence" value="ECO:0007669"/>
    <property type="project" value="TreeGrafter"/>
</dbReference>
<evidence type="ECO:0000256" key="2">
    <source>
        <dbReference type="ARBA" id="ARBA00022737"/>
    </source>
</evidence>
<feature type="region of interest" description="Disordered" evidence="4">
    <location>
        <begin position="2334"/>
        <end position="2383"/>
    </location>
</feature>
<dbReference type="GO" id="GO:0070034">
    <property type="term" value="F:telomerase RNA binding"/>
    <property type="evidence" value="ECO:0007669"/>
    <property type="project" value="TreeGrafter"/>
</dbReference>
<comment type="caution">
    <text evidence="6">The sequence shown here is derived from an EMBL/GenBank/DDBJ whole genome shotgun (WGS) entry which is preliminary data.</text>
</comment>
<dbReference type="InterPro" id="IPR025662">
    <property type="entry name" value="Sigma_54_int_dom_ATP-bd_1"/>
</dbReference>
<feature type="repeat" description="WD" evidence="3">
    <location>
        <begin position="1625"/>
        <end position="1657"/>
    </location>
</feature>
<feature type="domain" description="DUF4062" evidence="5">
    <location>
        <begin position="9"/>
        <end position="117"/>
    </location>
</feature>
<keyword evidence="7" id="KW-1185">Reference proteome</keyword>
<dbReference type="InParanoid" id="A0A2R5GMX7"/>
<dbReference type="InterPro" id="IPR036322">
    <property type="entry name" value="WD40_repeat_dom_sf"/>
</dbReference>
<dbReference type="PROSITE" id="PS00675">
    <property type="entry name" value="SIGMA54_INTERACT_1"/>
    <property type="match status" value="1"/>
</dbReference>
<organism evidence="6 7">
    <name type="scientific">Hondaea fermentalgiana</name>
    <dbReference type="NCBI Taxonomy" id="2315210"/>
    <lineage>
        <taxon>Eukaryota</taxon>
        <taxon>Sar</taxon>
        <taxon>Stramenopiles</taxon>
        <taxon>Bigyra</taxon>
        <taxon>Labyrinthulomycetes</taxon>
        <taxon>Thraustochytrida</taxon>
        <taxon>Thraustochytriidae</taxon>
        <taxon>Hondaea</taxon>
    </lineage>
</organism>
<keyword evidence="1 3" id="KW-0853">WD repeat</keyword>
<dbReference type="SMART" id="SM00320">
    <property type="entry name" value="WD40"/>
    <property type="match status" value="12"/>
</dbReference>
<feature type="compositionally biased region" description="Low complexity" evidence="4">
    <location>
        <begin position="916"/>
        <end position="934"/>
    </location>
</feature>